<dbReference type="PANTHER" id="PTHR31374">
    <property type="entry name" value="AUXIN-INDUCED PROTEIN-LIKE-RELATED"/>
    <property type="match status" value="1"/>
</dbReference>
<dbReference type="GO" id="GO:0009733">
    <property type="term" value="P:response to auxin"/>
    <property type="evidence" value="ECO:0007669"/>
    <property type="project" value="InterPro"/>
</dbReference>
<dbReference type="EMBL" id="CM007891">
    <property type="protein sequence ID" value="OTG34676.1"/>
    <property type="molecule type" value="Genomic_DNA"/>
</dbReference>
<comment type="similarity">
    <text evidence="1">Belongs to the ARG7 family.</text>
</comment>
<dbReference type="AlphaFoldDB" id="A0A251VHT4"/>
<keyword evidence="3" id="KW-1185">Reference proteome</keyword>
<reference evidence="3" key="1">
    <citation type="journal article" date="2017" name="Nature">
        <title>The sunflower genome provides insights into oil metabolism, flowering and Asterid evolution.</title>
        <authorList>
            <person name="Badouin H."/>
            <person name="Gouzy J."/>
            <person name="Grassa C.J."/>
            <person name="Murat F."/>
            <person name="Staton S.E."/>
            <person name="Cottret L."/>
            <person name="Lelandais-Briere C."/>
            <person name="Owens G.L."/>
            <person name="Carrere S."/>
            <person name="Mayjonade B."/>
            <person name="Legrand L."/>
            <person name="Gill N."/>
            <person name="Kane N.C."/>
            <person name="Bowers J.E."/>
            <person name="Hubner S."/>
            <person name="Bellec A."/>
            <person name="Berard A."/>
            <person name="Berges H."/>
            <person name="Blanchet N."/>
            <person name="Boniface M.C."/>
            <person name="Brunel D."/>
            <person name="Catrice O."/>
            <person name="Chaidir N."/>
            <person name="Claudel C."/>
            <person name="Donnadieu C."/>
            <person name="Faraut T."/>
            <person name="Fievet G."/>
            <person name="Helmstetter N."/>
            <person name="King M."/>
            <person name="Knapp S.J."/>
            <person name="Lai Z."/>
            <person name="Le Paslier M.C."/>
            <person name="Lippi Y."/>
            <person name="Lorenzon L."/>
            <person name="Mandel J.R."/>
            <person name="Marage G."/>
            <person name="Marchand G."/>
            <person name="Marquand E."/>
            <person name="Bret-Mestries E."/>
            <person name="Morien E."/>
            <person name="Nambeesan S."/>
            <person name="Nguyen T."/>
            <person name="Pegot-Espagnet P."/>
            <person name="Pouilly N."/>
            <person name="Raftis F."/>
            <person name="Sallet E."/>
            <person name="Schiex T."/>
            <person name="Thomas J."/>
            <person name="Vandecasteele C."/>
            <person name="Vares D."/>
            <person name="Vear F."/>
            <person name="Vautrin S."/>
            <person name="Crespi M."/>
            <person name="Mangin B."/>
            <person name="Burke J.M."/>
            <person name="Salse J."/>
            <person name="Munos S."/>
            <person name="Vincourt P."/>
            <person name="Rieseberg L.H."/>
            <person name="Langlade N.B."/>
        </authorList>
    </citation>
    <scope>NUCLEOTIDE SEQUENCE [LARGE SCALE GENOMIC DNA]</scope>
    <source>
        <strain evidence="3">cv. SF193</strain>
    </source>
</reference>
<sequence>MKFSEAGGEQQRFVVLVIWFNHSLFVQLLKEVEDEYGLEQIGTITIPCNVHHFHTIISHIVSLSF</sequence>
<dbReference type="InterPro" id="IPR003676">
    <property type="entry name" value="SAUR_fam"/>
</dbReference>
<dbReference type="PANTHER" id="PTHR31374:SF29">
    <property type="entry name" value="SAUR-LIKE AUXIN-RESPONSIVE PROTEIN FAMILY"/>
    <property type="match status" value="1"/>
</dbReference>
<evidence type="ECO:0000313" key="2">
    <source>
        <dbReference type="EMBL" id="OTG34676.1"/>
    </source>
</evidence>
<evidence type="ECO:0000313" key="3">
    <source>
        <dbReference type="Proteomes" id="UP000215914"/>
    </source>
</evidence>
<gene>
    <name evidence="2" type="ORF">HannXRQ_Chr02g0048401</name>
</gene>
<dbReference type="Proteomes" id="UP000215914">
    <property type="component" value="Chromosome 2"/>
</dbReference>
<evidence type="ECO:0000256" key="1">
    <source>
        <dbReference type="ARBA" id="ARBA00006974"/>
    </source>
</evidence>
<proteinExistence type="inferred from homology"/>
<protein>
    <submittedName>
        <fullName evidence="2">Putative small auxin-up RNA</fullName>
    </submittedName>
</protein>
<dbReference type="InParanoid" id="A0A251VHT4"/>
<name>A0A251VHT4_HELAN</name>
<accession>A0A251VHT4</accession>
<organism evidence="2 3">
    <name type="scientific">Helianthus annuus</name>
    <name type="common">Common sunflower</name>
    <dbReference type="NCBI Taxonomy" id="4232"/>
    <lineage>
        <taxon>Eukaryota</taxon>
        <taxon>Viridiplantae</taxon>
        <taxon>Streptophyta</taxon>
        <taxon>Embryophyta</taxon>
        <taxon>Tracheophyta</taxon>
        <taxon>Spermatophyta</taxon>
        <taxon>Magnoliopsida</taxon>
        <taxon>eudicotyledons</taxon>
        <taxon>Gunneridae</taxon>
        <taxon>Pentapetalae</taxon>
        <taxon>asterids</taxon>
        <taxon>campanulids</taxon>
        <taxon>Asterales</taxon>
        <taxon>Asteraceae</taxon>
        <taxon>Asteroideae</taxon>
        <taxon>Heliantheae alliance</taxon>
        <taxon>Heliantheae</taxon>
        <taxon>Helianthus</taxon>
    </lineage>
</organism>
<dbReference type="Pfam" id="PF02519">
    <property type="entry name" value="Auxin_inducible"/>
    <property type="match status" value="1"/>
</dbReference>